<evidence type="ECO:0000259" key="4">
    <source>
        <dbReference type="PROSITE" id="PS50932"/>
    </source>
</evidence>
<sequence>MKVTIREVAEAAKVSRGTVDRALNHRPGVNPQVAERIIKIADELGYKPDMAARTLANKKYTKTIGVILCSEGNPFFNDVINGVNNALEEMGHFGIQNIVKKIKGFDADLLLEKMDELLEEKISGLVITPVNSKSVAKKIRELEDANIPVVTINTDISSVRHLAYVGCDYITSGCVAAELLGMMSNGAEEHIALIIGSRMVMAQEQRLRGIEETLKSDYSNIIVDAVMENDDDDQKCYELVKNLLREKPELTTICFASAGVEGGIKAVCETDCKRKLRIVTYDLTDVVRENLRSGIVSATICQEPFRQGFLGVEILGRYLLYGTRPEESTVKTHIFIATKYNI</sequence>
<dbReference type="InterPro" id="IPR000843">
    <property type="entry name" value="HTH_LacI"/>
</dbReference>
<dbReference type="CDD" id="cd06307">
    <property type="entry name" value="PBP1_sugar_binding"/>
    <property type="match status" value="1"/>
</dbReference>
<feature type="domain" description="HTH lacI-type" evidence="4">
    <location>
        <begin position="3"/>
        <end position="57"/>
    </location>
</feature>
<dbReference type="SUPFAM" id="SSF47413">
    <property type="entry name" value="lambda repressor-like DNA-binding domains"/>
    <property type="match status" value="1"/>
</dbReference>
<dbReference type="InterPro" id="IPR028082">
    <property type="entry name" value="Peripla_BP_I"/>
</dbReference>
<proteinExistence type="predicted"/>
<protein>
    <submittedName>
        <fullName evidence="5">Catabolite control protein A</fullName>
    </submittedName>
</protein>
<dbReference type="Proteomes" id="UP000289794">
    <property type="component" value="Chromosome"/>
</dbReference>
<dbReference type="InterPro" id="IPR025997">
    <property type="entry name" value="SBP_2_dom"/>
</dbReference>
<keyword evidence="1" id="KW-0805">Transcription regulation</keyword>
<keyword evidence="2" id="KW-0238">DNA-binding</keyword>
<dbReference type="GO" id="GO:0000976">
    <property type="term" value="F:transcription cis-regulatory region binding"/>
    <property type="evidence" value="ECO:0007669"/>
    <property type="project" value="TreeGrafter"/>
</dbReference>
<dbReference type="EMBL" id="CP035945">
    <property type="protein sequence ID" value="QBE95866.1"/>
    <property type="molecule type" value="Genomic_DNA"/>
</dbReference>
<evidence type="ECO:0000313" key="6">
    <source>
        <dbReference type="Proteomes" id="UP000289794"/>
    </source>
</evidence>
<evidence type="ECO:0000256" key="3">
    <source>
        <dbReference type="ARBA" id="ARBA00023163"/>
    </source>
</evidence>
<reference evidence="5 6" key="1">
    <citation type="submission" date="2019-01" db="EMBL/GenBank/DDBJ databases">
        <title>PMF-metabolizing Aryl O-demethylase.</title>
        <authorList>
            <person name="Kim M."/>
        </authorList>
    </citation>
    <scope>NUCLEOTIDE SEQUENCE [LARGE SCALE GENOMIC DNA]</scope>
    <source>
        <strain evidence="5 6">PMF1</strain>
    </source>
</reference>
<dbReference type="PROSITE" id="PS00356">
    <property type="entry name" value="HTH_LACI_1"/>
    <property type="match status" value="1"/>
</dbReference>
<dbReference type="Pfam" id="PF00356">
    <property type="entry name" value="LacI"/>
    <property type="match status" value="1"/>
</dbReference>
<dbReference type="InterPro" id="IPR010982">
    <property type="entry name" value="Lambda_DNA-bd_dom_sf"/>
</dbReference>
<evidence type="ECO:0000313" key="5">
    <source>
        <dbReference type="EMBL" id="QBE95866.1"/>
    </source>
</evidence>
<gene>
    <name evidence="5" type="primary">ccpA_4</name>
    <name evidence="5" type="ORF">PMF13cell1_01392</name>
</gene>
<dbReference type="Gene3D" id="1.10.260.40">
    <property type="entry name" value="lambda repressor-like DNA-binding domains"/>
    <property type="match status" value="1"/>
</dbReference>
<keyword evidence="3" id="KW-0804">Transcription</keyword>
<evidence type="ECO:0000256" key="2">
    <source>
        <dbReference type="ARBA" id="ARBA00023125"/>
    </source>
</evidence>
<dbReference type="RefSeq" id="WP_029471535.1">
    <property type="nucleotide sequence ID" value="NZ_AP031439.1"/>
</dbReference>
<accession>A0A4P6LV06</accession>
<dbReference type="GO" id="GO:0003700">
    <property type="term" value="F:DNA-binding transcription factor activity"/>
    <property type="evidence" value="ECO:0007669"/>
    <property type="project" value="TreeGrafter"/>
</dbReference>
<dbReference type="SMART" id="SM00354">
    <property type="entry name" value="HTH_LACI"/>
    <property type="match status" value="1"/>
</dbReference>
<dbReference type="CDD" id="cd01392">
    <property type="entry name" value="HTH_LacI"/>
    <property type="match status" value="1"/>
</dbReference>
<evidence type="ECO:0000256" key="1">
    <source>
        <dbReference type="ARBA" id="ARBA00023015"/>
    </source>
</evidence>
<dbReference type="PANTHER" id="PTHR30146">
    <property type="entry name" value="LACI-RELATED TRANSCRIPTIONAL REPRESSOR"/>
    <property type="match status" value="1"/>
</dbReference>
<dbReference type="SUPFAM" id="SSF53822">
    <property type="entry name" value="Periplasmic binding protein-like I"/>
    <property type="match status" value="1"/>
</dbReference>
<organism evidence="5 6">
    <name type="scientific">Blautia producta</name>
    <dbReference type="NCBI Taxonomy" id="33035"/>
    <lineage>
        <taxon>Bacteria</taxon>
        <taxon>Bacillati</taxon>
        <taxon>Bacillota</taxon>
        <taxon>Clostridia</taxon>
        <taxon>Lachnospirales</taxon>
        <taxon>Lachnospiraceae</taxon>
        <taxon>Blautia</taxon>
    </lineage>
</organism>
<dbReference type="Gene3D" id="3.40.50.2300">
    <property type="match status" value="2"/>
</dbReference>
<dbReference type="KEGG" id="bpro:PMF13cell1_01392"/>
<dbReference type="PROSITE" id="PS50932">
    <property type="entry name" value="HTH_LACI_2"/>
    <property type="match status" value="1"/>
</dbReference>
<dbReference type="AlphaFoldDB" id="A0A4P6LV06"/>
<dbReference type="PANTHER" id="PTHR30146:SF109">
    <property type="entry name" value="HTH-TYPE TRANSCRIPTIONAL REGULATOR GALS"/>
    <property type="match status" value="1"/>
</dbReference>
<name>A0A4P6LV06_9FIRM</name>
<dbReference type="Pfam" id="PF13407">
    <property type="entry name" value="Peripla_BP_4"/>
    <property type="match status" value="1"/>
</dbReference>